<gene>
    <name evidence="2" type="ORF">O181_008994</name>
</gene>
<comment type="caution">
    <text evidence="2">The sequence shown here is derived from an EMBL/GenBank/DDBJ whole genome shotgun (WGS) entry which is preliminary data.</text>
</comment>
<organism evidence="2 3">
    <name type="scientific">Austropuccinia psidii MF-1</name>
    <dbReference type="NCBI Taxonomy" id="1389203"/>
    <lineage>
        <taxon>Eukaryota</taxon>
        <taxon>Fungi</taxon>
        <taxon>Dikarya</taxon>
        <taxon>Basidiomycota</taxon>
        <taxon>Pucciniomycotina</taxon>
        <taxon>Pucciniomycetes</taxon>
        <taxon>Pucciniales</taxon>
        <taxon>Sphaerophragmiaceae</taxon>
        <taxon>Austropuccinia</taxon>
    </lineage>
</organism>
<name>A0A9Q3BPZ0_9BASI</name>
<dbReference type="EMBL" id="AVOT02002133">
    <property type="protein sequence ID" value="MBW0469279.1"/>
    <property type="molecule type" value="Genomic_DNA"/>
</dbReference>
<reference evidence="2" key="1">
    <citation type="submission" date="2021-03" db="EMBL/GenBank/DDBJ databases">
        <title>Draft genome sequence of rust myrtle Austropuccinia psidii MF-1, a brazilian biotype.</title>
        <authorList>
            <person name="Quecine M.C."/>
            <person name="Pachon D.M.R."/>
            <person name="Bonatelli M.L."/>
            <person name="Correr F.H."/>
            <person name="Franceschini L.M."/>
            <person name="Leite T.F."/>
            <person name="Margarido G.R.A."/>
            <person name="Almeida C.A."/>
            <person name="Ferrarezi J.A."/>
            <person name="Labate C.A."/>
        </authorList>
    </citation>
    <scope>NUCLEOTIDE SEQUENCE</scope>
    <source>
        <strain evidence="2">MF-1</strain>
    </source>
</reference>
<evidence type="ECO:0000313" key="2">
    <source>
        <dbReference type="EMBL" id="MBW0469279.1"/>
    </source>
</evidence>
<dbReference type="AlphaFoldDB" id="A0A9Q3BPZ0"/>
<evidence type="ECO:0000256" key="1">
    <source>
        <dbReference type="SAM" id="MobiDB-lite"/>
    </source>
</evidence>
<dbReference type="Proteomes" id="UP000765509">
    <property type="component" value="Unassembled WGS sequence"/>
</dbReference>
<protein>
    <submittedName>
        <fullName evidence="2">Uncharacterized protein</fullName>
    </submittedName>
</protein>
<proteinExistence type="predicted"/>
<feature type="region of interest" description="Disordered" evidence="1">
    <location>
        <begin position="1"/>
        <end position="20"/>
    </location>
</feature>
<accession>A0A9Q3BPZ0</accession>
<evidence type="ECO:0000313" key="3">
    <source>
        <dbReference type="Proteomes" id="UP000765509"/>
    </source>
</evidence>
<keyword evidence="3" id="KW-1185">Reference proteome</keyword>
<sequence>MAPRPYPAPLASLANSQSHQPPCQYLISAPGGSFSLPRASSPSKPIKGLGPTPFDEGFWGLNGIFRPPTVSMAHGPWDSLGPFWHNYNEAKMGQGERPAAPNASWIPNHK</sequence>